<dbReference type="OrthoDB" id="995060at2"/>
<dbReference type="EMBL" id="QKTW01000025">
    <property type="protein sequence ID" value="PZF71236.1"/>
    <property type="molecule type" value="Genomic_DNA"/>
</dbReference>
<proteinExistence type="predicted"/>
<gene>
    <name evidence="1" type="ORF">DN068_18220</name>
</gene>
<organism evidence="1 2">
    <name type="scientific">Taibaiella soli</name>
    <dbReference type="NCBI Taxonomy" id="1649169"/>
    <lineage>
        <taxon>Bacteria</taxon>
        <taxon>Pseudomonadati</taxon>
        <taxon>Bacteroidota</taxon>
        <taxon>Chitinophagia</taxon>
        <taxon>Chitinophagales</taxon>
        <taxon>Chitinophagaceae</taxon>
        <taxon>Taibaiella</taxon>
    </lineage>
</organism>
<sequence>MDENQANILRESNKIISKLQLLAGFFEDDIIYKIFLRSQVIQKLFENNPELDINKLDLFHLQFTVTVIELLKKIKRTNEQNVSVLYDEIRLNKELIDTLSISVLSELDFNEDKQRQAIKLGISLRKLYQVLSANSREYPFSNNLETFSEYAADYFHAIPPERLSALIQYKPDQVYTHPHATIHRKLMGLLCKYDFKVVFLNGLKAGNLFAEFYKIQDTDRYFLFFPSRGLFLLTDISQFADLDFPNEVSKKAKIVQELQHKNSALEMQAGIIKTSVPKEIQKLLAEYLEKIEDVNFLQNLSNVDVQANILKTMLNTDLM</sequence>
<dbReference type="AlphaFoldDB" id="A0A2W2BC41"/>
<dbReference type="Proteomes" id="UP000248745">
    <property type="component" value="Unassembled WGS sequence"/>
</dbReference>
<comment type="caution">
    <text evidence="1">The sequence shown here is derived from an EMBL/GenBank/DDBJ whole genome shotgun (WGS) entry which is preliminary data.</text>
</comment>
<dbReference type="RefSeq" id="WP_111000381.1">
    <property type="nucleotide sequence ID" value="NZ_QKTW01000025.1"/>
</dbReference>
<evidence type="ECO:0000313" key="1">
    <source>
        <dbReference type="EMBL" id="PZF71236.1"/>
    </source>
</evidence>
<keyword evidence="2" id="KW-1185">Reference proteome</keyword>
<reference evidence="1 2" key="1">
    <citation type="submission" date="2018-06" db="EMBL/GenBank/DDBJ databases">
        <title>Mucibacter soli gen. nov., sp. nov., a new member of the family Chitinophagaceae producing mucin.</title>
        <authorList>
            <person name="Kim M.-K."/>
            <person name="Park S."/>
            <person name="Kim T.-S."/>
            <person name="Joung Y."/>
            <person name="Han J.-H."/>
            <person name="Kim S.B."/>
        </authorList>
    </citation>
    <scope>NUCLEOTIDE SEQUENCE [LARGE SCALE GENOMIC DNA]</scope>
    <source>
        <strain evidence="1 2">R1-15</strain>
    </source>
</reference>
<protein>
    <submittedName>
        <fullName evidence="1">Uncharacterized protein</fullName>
    </submittedName>
</protein>
<name>A0A2W2BC41_9BACT</name>
<accession>A0A2W2BC41</accession>
<evidence type="ECO:0000313" key="2">
    <source>
        <dbReference type="Proteomes" id="UP000248745"/>
    </source>
</evidence>